<dbReference type="HAMAP" id="MF_01186">
    <property type="entry name" value="LPS_assembly_LptE"/>
    <property type="match status" value="1"/>
</dbReference>
<dbReference type="PROSITE" id="PS51257">
    <property type="entry name" value="PROKAR_LIPOPROTEIN"/>
    <property type="match status" value="1"/>
</dbReference>
<dbReference type="RefSeq" id="WP_189384058.1">
    <property type="nucleotide sequence ID" value="NZ_BAABFY010000007.1"/>
</dbReference>
<evidence type="ECO:0000256" key="6">
    <source>
        <dbReference type="HAMAP-Rule" id="MF_01186"/>
    </source>
</evidence>
<dbReference type="GO" id="GO:0001530">
    <property type="term" value="F:lipopolysaccharide binding"/>
    <property type="evidence" value="ECO:0007669"/>
    <property type="project" value="TreeGrafter"/>
</dbReference>
<dbReference type="GO" id="GO:0015920">
    <property type="term" value="P:lipopolysaccharide transport"/>
    <property type="evidence" value="ECO:0007669"/>
    <property type="project" value="TreeGrafter"/>
</dbReference>
<protein>
    <recommendedName>
        <fullName evidence="6">LPS-assembly lipoprotein LptE</fullName>
    </recommendedName>
</protein>
<evidence type="ECO:0000256" key="2">
    <source>
        <dbReference type="ARBA" id="ARBA00023136"/>
    </source>
</evidence>
<proteinExistence type="inferred from homology"/>
<dbReference type="GO" id="GO:1990351">
    <property type="term" value="C:transporter complex"/>
    <property type="evidence" value="ECO:0007669"/>
    <property type="project" value="TreeGrafter"/>
</dbReference>
<comment type="subunit">
    <text evidence="6">Component of the lipopolysaccharide transport and assembly complex. Interacts with LptD.</text>
</comment>
<evidence type="ECO:0000256" key="1">
    <source>
        <dbReference type="ARBA" id="ARBA00022729"/>
    </source>
</evidence>
<gene>
    <name evidence="6 7" type="primary">lptE</name>
    <name evidence="7" type="ORF">GCM10011450_06830</name>
</gene>
<accession>A0A918JHE5</accession>
<evidence type="ECO:0000313" key="7">
    <source>
        <dbReference type="EMBL" id="GGW79679.1"/>
    </source>
</evidence>
<dbReference type="GO" id="GO:0043165">
    <property type="term" value="P:Gram-negative-bacterium-type cell outer membrane assembly"/>
    <property type="evidence" value="ECO:0007669"/>
    <property type="project" value="UniProtKB-UniRule"/>
</dbReference>
<name>A0A918JHE5_9BURK</name>
<keyword evidence="3 6" id="KW-0564">Palmitate</keyword>
<sequence>MQTQARFIFPHTKRVQLLLAAGVLLCLLIAGCGFKMRGPTPLPFTTLYTNIPQNSAFGSRVWRAIQANSPGTVVTEDAALAQAKLIQEDFSRSRREVSLDAQGKVEEYELNLVLTFSMTDSHGNELIPTSRIEATRQLPYDEDDSAAKQEEMAQLYEDMEKSIADRLIRRITSPDVITTYLQHNPTPGFVPAQ</sequence>
<evidence type="ECO:0000256" key="4">
    <source>
        <dbReference type="ARBA" id="ARBA00023237"/>
    </source>
</evidence>
<keyword evidence="4 6" id="KW-0998">Cell outer membrane</keyword>
<keyword evidence="5 6" id="KW-0449">Lipoprotein</keyword>
<keyword evidence="8" id="KW-1185">Reference proteome</keyword>
<keyword evidence="1 6" id="KW-0732">Signal</keyword>
<organism evidence="7 8">
    <name type="scientific">Advenella faeciporci</name>
    <dbReference type="NCBI Taxonomy" id="797535"/>
    <lineage>
        <taxon>Bacteria</taxon>
        <taxon>Pseudomonadati</taxon>
        <taxon>Pseudomonadota</taxon>
        <taxon>Betaproteobacteria</taxon>
        <taxon>Burkholderiales</taxon>
        <taxon>Alcaligenaceae</taxon>
    </lineage>
</organism>
<dbReference type="Gene3D" id="3.30.160.150">
    <property type="entry name" value="Lipoprotein like domain"/>
    <property type="match status" value="1"/>
</dbReference>
<dbReference type="PANTHER" id="PTHR38098:SF1">
    <property type="entry name" value="LPS-ASSEMBLY LIPOPROTEIN LPTE"/>
    <property type="match status" value="1"/>
</dbReference>
<comment type="similarity">
    <text evidence="6">Belongs to the LptE lipoprotein family.</text>
</comment>
<reference evidence="7" key="1">
    <citation type="journal article" date="2014" name="Int. J. Syst. Evol. Microbiol.">
        <title>Complete genome sequence of Corynebacterium casei LMG S-19264T (=DSM 44701T), isolated from a smear-ripened cheese.</title>
        <authorList>
            <consortium name="US DOE Joint Genome Institute (JGI-PGF)"/>
            <person name="Walter F."/>
            <person name="Albersmeier A."/>
            <person name="Kalinowski J."/>
            <person name="Ruckert C."/>
        </authorList>
    </citation>
    <scope>NUCLEOTIDE SEQUENCE</scope>
    <source>
        <strain evidence="7">KCTC 23732</strain>
    </source>
</reference>
<keyword evidence="2 6" id="KW-0472">Membrane</keyword>
<dbReference type="Proteomes" id="UP000608345">
    <property type="component" value="Unassembled WGS sequence"/>
</dbReference>
<dbReference type="GO" id="GO:0009279">
    <property type="term" value="C:cell outer membrane"/>
    <property type="evidence" value="ECO:0007669"/>
    <property type="project" value="UniProtKB-SubCell"/>
</dbReference>
<dbReference type="EMBL" id="BMYS01000003">
    <property type="protein sequence ID" value="GGW79679.1"/>
    <property type="molecule type" value="Genomic_DNA"/>
</dbReference>
<dbReference type="PANTHER" id="PTHR38098">
    <property type="entry name" value="LPS-ASSEMBLY LIPOPROTEIN LPTE"/>
    <property type="match status" value="1"/>
</dbReference>
<comment type="subcellular location">
    <subcellularLocation>
        <location evidence="6">Cell outer membrane</location>
        <topology evidence="6">Lipid-anchor</topology>
    </subcellularLocation>
</comment>
<evidence type="ECO:0000313" key="8">
    <source>
        <dbReference type="Proteomes" id="UP000608345"/>
    </source>
</evidence>
<dbReference type="InterPro" id="IPR007485">
    <property type="entry name" value="LPS_assembly_LptE"/>
</dbReference>
<evidence type="ECO:0000256" key="3">
    <source>
        <dbReference type="ARBA" id="ARBA00023139"/>
    </source>
</evidence>
<comment type="function">
    <text evidence="6">Together with LptD, is involved in the assembly of lipopolysaccharide (LPS) at the surface of the outer membrane. Required for the proper assembly of LptD. Binds LPS and may serve as the LPS recognition site at the outer membrane.</text>
</comment>
<comment type="caution">
    <text evidence="7">The sequence shown here is derived from an EMBL/GenBank/DDBJ whole genome shotgun (WGS) entry which is preliminary data.</text>
</comment>
<reference evidence="7" key="2">
    <citation type="submission" date="2020-09" db="EMBL/GenBank/DDBJ databases">
        <authorList>
            <person name="Sun Q."/>
            <person name="Kim S."/>
        </authorList>
    </citation>
    <scope>NUCLEOTIDE SEQUENCE</scope>
    <source>
        <strain evidence="7">KCTC 23732</strain>
    </source>
</reference>
<dbReference type="AlphaFoldDB" id="A0A918JHE5"/>
<evidence type="ECO:0000256" key="5">
    <source>
        <dbReference type="ARBA" id="ARBA00023288"/>
    </source>
</evidence>
<dbReference type="Pfam" id="PF04390">
    <property type="entry name" value="LptE"/>
    <property type="match status" value="1"/>
</dbReference>